<feature type="non-terminal residue" evidence="1">
    <location>
        <position position="1"/>
    </location>
</feature>
<protein>
    <submittedName>
        <fullName evidence="1">Uncharacterized protein</fullName>
    </submittedName>
</protein>
<dbReference type="AlphaFoldDB" id="A0A812T1N0"/>
<keyword evidence="2" id="KW-1185">Reference proteome</keyword>
<comment type="caution">
    <text evidence="1">The sequence shown here is derived from an EMBL/GenBank/DDBJ whole genome shotgun (WGS) entry which is preliminary data.</text>
</comment>
<dbReference type="Proteomes" id="UP000649617">
    <property type="component" value="Unassembled WGS sequence"/>
</dbReference>
<proteinExistence type="predicted"/>
<dbReference type="OrthoDB" id="419965at2759"/>
<reference evidence="1" key="1">
    <citation type="submission" date="2021-02" db="EMBL/GenBank/DDBJ databases">
        <authorList>
            <person name="Dougan E. K."/>
            <person name="Rhodes N."/>
            <person name="Thang M."/>
            <person name="Chan C."/>
        </authorList>
    </citation>
    <scope>NUCLEOTIDE SEQUENCE</scope>
</reference>
<dbReference type="EMBL" id="CAJNIZ010029192">
    <property type="protein sequence ID" value="CAE7514212.1"/>
    <property type="molecule type" value="Genomic_DNA"/>
</dbReference>
<evidence type="ECO:0000313" key="2">
    <source>
        <dbReference type="Proteomes" id="UP000649617"/>
    </source>
</evidence>
<accession>A0A812T1N0</accession>
<sequence length="324" mass="35335">VTQVTQTTWEPVAKQKVQQSRTESGKDVCGSEGVFNRQSRGAESKEMGLPMERSWKVPALESNLKFSVIAVQHPVRVSYLSLHFGKVIGGVFYDDIPLLEPKLTSRLCSLTIEGILDILGWSYSRDPAKYKPFSETFSLLGMRLNVSSLCEGFITLSNKEVNNLLEEAKRLKHEGSLSRAQASSLHGKLNFMNSFVAGRCLKTACRALANVAHGPRVPVMSELQSLGSYLESCLQKLAARVVHVGKAIPPLIVFTDAAFEEGTATWGIVCIDLHSGARSVSGGVIPAEAIVSWQKDGSSQIIAQAEAFVQAPSSRPLGHFLHRQ</sequence>
<gene>
    <name evidence="1" type="ORF">SPIL2461_LOCUS13410</name>
</gene>
<name>A0A812T1N0_SYMPI</name>
<evidence type="ECO:0000313" key="1">
    <source>
        <dbReference type="EMBL" id="CAE7514212.1"/>
    </source>
</evidence>
<organism evidence="1 2">
    <name type="scientific">Symbiodinium pilosum</name>
    <name type="common">Dinoflagellate</name>
    <dbReference type="NCBI Taxonomy" id="2952"/>
    <lineage>
        <taxon>Eukaryota</taxon>
        <taxon>Sar</taxon>
        <taxon>Alveolata</taxon>
        <taxon>Dinophyceae</taxon>
        <taxon>Suessiales</taxon>
        <taxon>Symbiodiniaceae</taxon>
        <taxon>Symbiodinium</taxon>
    </lineage>
</organism>